<sequence length="351" mass="39070">MVFFIRVAANVRGGNRNIRLRFSSHPTLCELACATESYFMTAVSQAQSSFQLDAMMLFDGFALRWVELYSAAQLSTDCQVYAFVKRGMGRPVQDRPPRPEMSRRNARADREVIPPPGNTVACIASLKDGTSLFSFSLDATEDGVLTDIGESAADEENACRCRRCAPITGSLDALGRHNARHGDRIRTVFDALDAQQKGYLLFTDLKRAVDAQRRVFINYSAKALMALADQDEDGRVSYKEWASFAVSHPAVVDAFFDAFAQLSRRRAPGGSRAHAPQASWSSLTTCPLSMEAYERSRAVLTHEEARLAADAVRLKALRDAWEKSGVGRRKRRGTTTESTRQSWRVHSVLLY</sequence>
<gene>
    <name evidence="3" type="ORF">C4B63_35g113</name>
</gene>
<dbReference type="InterPro" id="IPR018247">
    <property type="entry name" value="EF_Hand_1_Ca_BS"/>
</dbReference>
<dbReference type="VEuPathDB" id="TriTrypDB:TcCLB.507083.80"/>
<comment type="caution">
    <text evidence="3">The sequence shown here is derived from an EMBL/GenBank/DDBJ whole genome shotgun (WGS) entry which is preliminary data.</text>
</comment>
<dbReference type="Pfam" id="PF13499">
    <property type="entry name" value="EF-hand_7"/>
    <property type="match status" value="1"/>
</dbReference>
<dbReference type="InterPro" id="IPR002048">
    <property type="entry name" value="EF_hand_dom"/>
</dbReference>
<dbReference type="VEuPathDB" id="TriTrypDB:TcYC6_0054830"/>
<dbReference type="Gene3D" id="3.10.20.650">
    <property type="match status" value="1"/>
</dbReference>
<dbReference type="PROSITE" id="PS00018">
    <property type="entry name" value="EF_HAND_1"/>
    <property type="match status" value="1"/>
</dbReference>
<dbReference type="VEuPathDB" id="TriTrypDB:TcG_08006"/>
<dbReference type="OrthoDB" id="26525at2759"/>
<dbReference type="EMBL" id="PRFA01000035">
    <property type="protein sequence ID" value="PWU92750.1"/>
    <property type="molecule type" value="Genomic_DNA"/>
</dbReference>
<evidence type="ECO:0000313" key="4">
    <source>
        <dbReference type="Proteomes" id="UP000246121"/>
    </source>
</evidence>
<dbReference type="Gene3D" id="1.10.238.10">
    <property type="entry name" value="EF-hand"/>
    <property type="match status" value="1"/>
</dbReference>
<name>A0A2V2V8N3_TRYCR</name>
<dbReference type="VEuPathDB" id="TriTrypDB:C3747_90g103"/>
<dbReference type="VEuPathDB" id="TriTrypDB:C4B63_35g113"/>
<proteinExistence type="predicted"/>
<dbReference type="VEuPathDB" id="TriTrypDB:ECC02_003372"/>
<dbReference type="VEuPathDB" id="TriTrypDB:TCSYLVIO_001106"/>
<dbReference type="GO" id="GO:0005509">
    <property type="term" value="F:calcium ion binding"/>
    <property type="evidence" value="ECO:0007669"/>
    <property type="project" value="InterPro"/>
</dbReference>
<dbReference type="SUPFAM" id="SSF47473">
    <property type="entry name" value="EF-hand"/>
    <property type="match status" value="1"/>
</dbReference>
<dbReference type="VEuPathDB" id="TriTrypDB:TcBrA4_0006900"/>
<keyword evidence="1" id="KW-0106">Calcium</keyword>
<evidence type="ECO:0000259" key="2">
    <source>
        <dbReference type="Pfam" id="PF13499"/>
    </source>
</evidence>
<dbReference type="Proteomes" id="UP000246121">
    <property type="component" value="Unassembled WGS sequence"/>
</dbReference>
<dbReference type="VEuPathDB" id="TriTrypDB:TcCL_ESM00373"/>
<dbReference type="VEuPathDB" id="TriTrypDB:TcCLB.509901.120"/>
<evidence type="ECO:0000256" key="1">
    <source>
        <dbReference type="ARBA" id="ARBA00022837"/>
    </source>
</evidence>
<dbReference type="InterPro" id="IPR011992">
    <property type="entry name" value="EF-hand-dom_pair"/>
</dbReference>
<reference evidence="3 4" key="1">
    <citation type="journal article" date="2018" name="Microb. Genom.">
        <title>Expanding an expanded genome: long-read sequencing of Trypanosoma cruzi.</title>
        <authorList>
            <person name="Berna L."/>
            <person name="Rodriguez M."/>
            <person name="Chiribao M.L."/>
            <person name="Parodi-Talice A."/>
            <person name="Pita S."/>
            <person name="Rijo G."/>
            <person name="Alvarez-Valin F."/>
            <person name="Robello C."/>
        </authorList>
    </citation>
    <scope>NUCLEOTIDE SEQUENCE [LARGE SCALE GENOMIC DNA]</scope>
    <source>
        <strain evidence="3 4">Dm28c</strain>
    </source>
</reference>
<feature type="domain" description="EF-hand" evidence="2">
    <location>
        <begin position="184"/>
        <end position="240"/>
    </location>
</feature>
<protein>
    <recommendedName>
        <fullName evidence="2">EF-hand domain-containing protein</fullName>
    </recommendedName>
</protein>
<evidence type="ECO:0000313" key="3">
    <source>
        <dbReference type="EMBL" id="PWU92750.1"/>
    </source>
</evidence>
<dbReference type="VEuPathDB" id="TriTrypDB:TCDM_08069"/>
<dbReference type="AlphaFoldDB" id="A0A2V2V8N3"/>
<accession>A0A2V2V8N3</accession>
<dbReference type="VEuPathDB" id="TriTrypDB:Tc_MARK_10281"/>
<organism evidence="3 4">
    <name type="scientific">Trypanosoma cruzi</name>
    <dbReference type="NCBI Taxonomy" id="5693"/>
    <lineage>
        <taxon>Eukaryota</taxon>
        <taxon>Discoba</taxon>
        <taxon>Euglenozoa</taxon>
        <taxon>Kinetoplastea</taxon>
        <taxon>Metakinetoplastina</taxon>
        <taxon>Trypanosomatida</taxon>
        <taxon>Trypanosomatidae</taxon>
        <taxon>Trypanosoma</taxon>
        <taxon>Schizotrypanum</taxon>
    </lineage>
</organism>